<dbReference type="AlphaFoldDB" id="I0K3N7"/>
<dbReference type="eggNOG" id="COG1629">
    <property type="taxonomic scope" value="Bacteria"/>
</dbReference>
<proteinExistence type="predicted"/>
<keyword evidence="3" id="KW-1185">Reference proteome</keyword>
<dbReference type="InterPro" id="IPR008969">
    <property type="entry name" value="CarboxyPept-like_regulatory"/>
</dbReference>
<dbReference type="KEGG" id="fae:FAES_0729"/>
<feature type="chain" id="PRO_5003630183" description="Carboxypeptidase-like regulatory domain-containing protein" evidence="1">
    <location>
        <begin position="17"/>
        <end position="371"/>
    </location>
</feature>
<protein>
    <recommendedName>
        <fullName evidence="4">Carboxypeptidase-like regulatory domain-containing protein</fullName>
    </recommendedName>
</protein>
<dbReference type="STRING" id="1166018.FAES_0729"/>
<dbReference type="SUPFAM" id="SSF49464">
    <property type="entry name" value="Carboxypeptidase regulatory domain-like"/>
    <property type="match status" value="1"/>
</dbReference>
<evidence type="ECO:0008006" key="4">
    <source>
        <dbReference type="Google" id="ProtNLM"/>
    </source>
</evidence>
<evidence type="ECO:0000313" key="3">
    <source>
        <dbReference type="Proteomes" id="UP000011058"/>
    </source>
</evidence>
<gene>
    <name evidence="2" type="ORF">FAES_0729</name>
</gene>
<name>I0K3N7_9BACT</name>
<evidence type="ECO:0000313" key="2">
    <source>
        <dbReference type="EMBL" id="CCG98740.1"/>
    </source>
</evidence>
<feature type="signal peptide" evidence="1">
    <location>
        <begin position="1"/>
        <end position="16"/>
    </location>
</feature>
<dbReference type="RefSeq" id="WP_015329840.1">
    <property type="nucleotide sequence ID" value="NC_020054.1"/>
</dbReference>
<accession>I0K3N7</accession>
<organism evidence="2 3">
    <name type="scientific">Fibrella aestuarina BUZ 2</name>
    <dbReference type="NCBI Taxonomy" id="1166018"/>
    <lineage>
        <taxon>Bacteria</taxon>
        <taxon>Pseudomonadati</taxon>
        <taxon>Bacteroidota</taxon>
        <taxon>Cytophagia</taxon>
        <taxon>Cytophagales</taxon>
        <taxon>Spirosomataceae</taxon>
        <taxon>Fibrella</taxon>
    </lineage>
</organism>
<dbReference type="OrthoDB" id="1223654at2"/>
<dbReference type="Gene3D" id="2.60.40.1120">
    <property type="entry name" value="Carboxypeptidase-like, regulatory domain"/>
    <property type="match status" value="1"/>
</dbReference>
<dbReference type="EMBL" id="HE796683">
    <property type="protein sequence ID" value="CCG98740.1"/>
    <property type="molecule type" value="Genomic_DNA"/>
</dbReference>
<dbReference type="Proteomes" id="UP000011058">
    <property type="component" value="Chromosome"/>
</dbReference>
<dbReference type="Pfam" id="PF13715">
    <property type="entry name" value="CarbopepD_reg_2"/>
    <property type="match status" value="1"/>
</dbReference>
<keyword evidence="1" id="KW-0732">Signal</keyword>
<dbReference type="HOGENOM" id="CLU_063413_0_0_10"/>
<sequence>MRIAVLFWFIALAAQAQGTLRGRVINAADEQPVPFCSVFLANTNKGTTADENGAFALTNVPDGRYELVVSSVGFETWTKRLTGQSDEALLIRIKPTTTQLKEVEVNAFGPEWEKQYDLFRQFFLGTSKNAQECQILNPKAIWFEQDPATGRLTGGARKPLVIENRALGYRIQYVLDRFEAEPNQQAVTYLGYPVFDDIKPKNRREELRWQRARLDTYAGSALHFLRALYARKTNEQGFIIRRVLERATDSSRVNGDWQVRKARFLVKDPLPPTFLVDDRESTETAKALTFDTPIQVVFKGEPEPAEYQDVPVAGQSTIGRTAGVQTSLIRLTKPMVMLEANGNYYEPLGLAFEGYWGWEKMGDLLPLTYQP</sequence>
<evidence type="ECO:0000256" key="1">
    <source>
        <dbReference type="SAM" id="SignalP"/>
    </source>
</evidence>
<reference evidence="2 3" key="1">
    <citation type="journal article" date="2012" name="J. Bacteriol.">
        <title>Genome Sequence of Fibrella aestuarina BUZ 2T, a Filamentous Marine Bacterium.</title>
        <authorList>
            <person name="Filippini M."/>
            <person name="Qi W."/>
            <person name="Blom J."/>
            <person name="Goesmann A."/>
            <person name="Smits T.H."/>
            <person name="Bagheri H.C."/>
        </authorList>
    </citation>
    <scope>NUCLEOTIDE SEQUENCE [LARGE SCALE GENOMIC DNA]</scope>
    <source>
        <strain evidence="3">BUZ 2T</strain>
    </source>
</reference>